<accession>A0ABX4GHS9</accession>
<gene>
    <name evidence="1" type="ORF">CJF38_19085</name>
</gene>
<protein>
    <submittedName>
        <fullName evidence="1">Uncharacterized protein</fullName>
    </submittedName>
</protein>
<proteinExistence type="predicted"/>
<comment type="caution">
    <text evidence="1">The sequence shown here is derived from an EMBL/GenBank/DDBJ whole genome shotgun (WGS) entry which is preliminary data.</text>
</comment>
<dbReference type="EMBL" id="NQKG01000022">
    <property type="protein sequence ID" value="OZY53651.1"/>
    <property type="molecule type" value="Genomic_DNA"/>
</dbReference>
<sequence>MYVSKNFGFSFSTSKSDIPLSNFLSALIGKSIEFSMKSGNVRRIIIDQSDDFFCGVVITLKDQRSYASLVDDQGQVKVKISDLADLEKIAEFNFWVINKLNGFGMYQYHYGACTLPNFASMITSQYRRDLEAKRKVELAKLPEKAPAKQEKAVNSRFFHGLAFEMLVQARDIEEVLAKYKEIRSFKYEVASVEALASDDFPLLGMVSKVRHHVSFDSTVDSHLIIKGIQDMMSAVKDRSGRVEVLDDEDESFSVKLMDVPVNFGEMPYDIFMKGLATFDSTDVKKCDLIKALMDKCEKEYAHVFSKEVAN</sequence>
<reference evidence="1 2" key="1">
    <citation type="submission" date="2017-08" db="EMBL/GenBank/DDBJ databases">
        <title>Genomic and metabolic characterisation of spoilage-associated Pseudomonas species.</title>
        <authorList>
            <person name="Stanborough T."/>
            <person name="Fegan N."/>
            <person name="Powell S.M."/>
            <person name="Singh T."/>
            <person name="Tamplin M.L."/>
            <person name="Chandry P.S."/>
        </authorList>
    </citation>
    <scope>NUCLEOTIDE SEQUENCE [LARGE SCALE GENOMIC DNA]</scope>
    <source>
        <strain evidence="1 2">L1814</strain>
    </source>
</reference>
<name>A0ABX4GHS9_9PSED</name>
<evidence type="ECO:0000313" key="2">
    <source>
        <dbReference type="Proteomes" id="UP000216897"/>
    </source>
</evidence>
<dbReference type="Proteomes" id="UP000216897">
    <property type="component" value="Unassembled WGS sequence"/>
</dbReference>
<dbReference type="RefSeq" id="WP_047274995.1">
    <property type="nucleotide sequence ID" value="NZ_FNLA01000002.1"/>
</dbReference>
<evidence type="ECO:0000313" key="1">
    <source>
        <dbReference type="EMBL" id="OZY53651.1"/>
    </source>
</evidence>
<organism evidence="1 2">
    <name type="scientific">Pseudomonas lundensis</name>
    <dbReference type="NCBI Taxonomy" id="86185"/>
    <lineage>
        <taxon>Bacteria</taxon>
        <taxon>Pseudomonadati</taxon>
        <taxon>Pseudomonadota</taxon>
        <taxon>Gammaproteobacteria</taxon>
        <taxon>Pseudomonadales</taxon>
        <taxon>Pseudomonadaceae</taxon>
        <taxon>Pseudomonas</taxon>
    </lineage>
</organism>
<keyword evidence="2" id="KW-1185">Reference proteome</keyword>